<gene>
    <name evidence="2" type="ordered locus">Nham_3851</name>
</gene>
<evidence type="ECO:0008006" key="4">
    <source>
        <dbReference type="Google" id="ProtNLM"/>
    </source>
</evidence>
<dbReference type="HOGENOM" id="CLU_1433136_0_0_5"/>
<protein>
    <recommendedName>
        <fullName evidence="4">Outer membrane autotransporter barrel</fullName>
    </recommendedName>
</protein>
<dbReference type="KEGG" id="nha:Nham_3851"/>
<name>Q1QGU3_NITHX</name>
<evidence type="ECO:0000256" key="1">
    <source>
        <dbReference type="SAM" id="SignalP"/>
    </source>
</evidence>
<feature type="chain" id="PRO_5004196107" description="Outer membrane autotransporter barrel" evidence="1">
    <location>
        <begin position="23"/>
        <end position="189"/>
    </location>
</feature>
<accession>Q1QGU3</accession>
<evidence type="ECO:0000313" key="3">
    <source>
        <dbReference type="Proteomes" id="UP000001953"/>
    </source>
</evidence>
<keyword evidence="1" id="KW-0732">Signal</keyword>
<dbReference type="Proteomes" id="UP000001953">
    <property type="component" value="Chromosome"/>
</dbReference>
<reference evidence="2 3" key="1">
    <citation type="submission" date="2006-03" db="EMBL/GenBank/DDBJ databases">
        <title>Complete sequence of chromosome of Nitrobacter hamburgensis X14.</title>
        <authorList>
            <consortium name="US DOE Joint Genome Institute"/>
            <person name="Copeland A."/>
            <person name="Lucas S."/>
            <person name="Lapidus A."/>
            <person name="Barry K."/>
            <person name="Detter J.C."/>
            <person name="Glavina del Rio T."/>
            <person name="Hammon N."/>
            <person name="Israni S."/>
            <person name="Dalin E."/>
            <person name="Tice H."/>
            <person name="Pitluck S."/>
            <person name="Chain P."/>
            <person name="Malfatti S."/>
            <person name="Shin M."/>
            <person name="Vergez L."/>
            <person name="Schmutz J."/>
            <person name="Larimer F."/>
            <person name="Land M."/>
            <person name="Hauser L."/>
            <person name="Kyrpides N."/>
            <person name="Ivanova N."/>
            <person name="Ward B."/>
            <person name="Arp D."/>
            <person name="Klotz M."/>
            <person name="Stein L."/>
            <person name="O'Mullan G."/>
            <person name="Starkenburg S."/>
            <person name="Sayavedra L."/>
            <person name="Poret-Peterson A.T."/>
            <person name="Gentry M.E."/>
            <person name="Bruce D."/>
            <person name="Richardson P."/>
        </authorList>
    </citation>
    <scope>NUCLEOTIDE SEQUENCE [LARGE SCALE GENOMIC DNA]</scope>
    <source>
        <strain evidence="3">DSM 10229 / NCIMB 13809 / X14</strain>
    </source>
</reference>
<dbReference type="AlphaFoldDB" id="Q1QGU3"/>
<dbReference type="RefSeq" id="WP_011512186.1">
    <property type="nucleotide sequence ID" value="NC_007964.1"/>
</dbReference>
<sequence length="189" mass="18625">MRSLVLAGMLGLMASIAVDAWAACSSPAANAGDQSFDSTQSVMVYCDGSNWISMAGGVSVTIGGTTNVPGGSGGQVQYNNGSGGFAGDSGLTYSSGLLTVTNVSATNMSAGGNVTAGAFYGDGSHLTGVGAGDRIVSGSVSAIAQQSTGMVSVSGTLALNNTGSETCDAAHAYSLRINPTTKMVQMCRP</sequence>
<keyword evidence="3" id="KW-1185">Reference proteome</keyword>
<dbReference type="OrthoDB" id="8448076at2"/>
<organism evidence="2 3">
    <name type="scientific">Nitrobacter hamburgensis (strain DSM 10229 / NCIMB 13809 / X14)</name>
    <dbReference type="NCBI Taxonomy" id="323097"/>
    <lineage>
        <taxon>Bacteria</taxon>
        <taxon>Pseudomonadati</taxon>
        <taxon>Pseudomonadota</taxon>
        <taxon>Alphaproteobacteria</taxon>
        <taxon>Hyphomicrobiales</taxon>
        <taxon>Nitrobacteraceae</taxon>
        <taxon>Nitrobacter</taxon>
    </lineage>
</organism>
<evidence type="ECO:0000313" key="2">
    <source>
        <dbReference type="EMBL" id="ABE64554.1"/>
    </source>
</evidence>
<feature type="signal peptide" evidence="1">
    <location>
        <begin position="1"/>
        <end position="22"/>
    </location>
</feature>
<dbReference type="STRING" id="323097.Nham_3851"/>
<proteinExistence type="predicted"/>
<dbReference type="EMBL" id="CP000319">
    <property type="protein sequence ID" value="ABE64554.1"/>
    <property type="molecule type" value="Genomic_DNA"/>
</dbReference>